<evidence type="ECO:0000259" key="3">
    <source>
        <dbReference type="Pfam" id="PF23702"/>
    </source>
</evidence>
<evidence type="ECO:0000313" key="5">
    <source>
        <dbReference type="Proteomes" id="UP000580681"/>
    </source>
</evidence>
<dbReference type="GO" id="GO:0005737">
    <property type="term" value="C:cytoplasm"/>
    <property type="evidence" value="ECO:0007669"/>
    <property type="project" value="TreeGrafter"/>
</dbReference>
<dbReference type="Gene3D" id="1.25.10.10">
    <property type="entry name" value="Leucine-rich Repeat Variant"/>
    <property type="match status" value="3"/>
</dbReference>
<dbReference type="GO" id="GO:0005634">
    <property type="term" value="C:nucleus"/>
    <property type="evidence" value="ECO:0007669"/>
    <property type="project" value="TreeGrafter"/>
</dbReference>
<dbReference type="PANTHER" id="PTHR23346">
    <property type="entry name" value="TRANSLATIONAL ACTIVATOR GCN1-RELATED"/>
    <property type="match status" value="1"/>
</dbReference>
<dbReference type="InterPro" id="IPR011989">
    <property type="entry name" value="ARM-like"/>
</dbReference>
<dbReference type="InterPro" id="IPR055444">
    <property type="entry name" value="ARM_ECM29"/>
</dbReference>
<dbReference type="AlphaFoldDB" id="A0A7K4VP98"/>
<feature type="non-terminal residue" evidence="4">
    <location>
        <position position="1149"/>
    </location>
</feature>
<reference evidence="4 5" key="1">
    <citation type="submission" date="2019-09" db="EMBL/GenBank/DDBJ databases">
        <title>Bird 10,000 Genomes (B10K) Project - Family phase.</title>
        <authorList>
            <person name="Zhang G."/>
        </authorList>
    </citation>
    <scope>NUCLEOTIDE SEQUENCE [LARGE SCALE GENOMIC DNA]</scope>
    <source>
        <strain evidence="4">B10K-DU-015-11</strain>
        <tissue evidence="4">Mixed tissue sample</tissue>
    </source>
</reference>
<feature type="domain" description="ECM29 ARM-like repeats" evidence="3">
    <location>
        <begin position="596"/>
        <end position="814"/>
    </location>
</feature>
<dbReference type="SUPFAM" id="SSF48371">
    <property type="entry name" value="ARM repeat"/>
    <property type="match status" value="2"/>
</dbReference>
<dbReference type="Pfam" id="PF23702">
    <property type="entry name" value="ARM_ECM29"/>
    <property type="match status" value="1"/>
</dbReference>
<dbReference type="GO" id="GO:0060090">
    <property type="term" value="F:molecular adaptor activity"/>
    <property type="evidence" value="ECO:0007669"/>
    <property type="project" value="InterPro"/>
</dbReference>
<sequence>LIADQLERVFLRLGHAETDEQLQNIISKFLPPVLLKLSSTQEGVRKKVMELLVHLNKRIKSRPKIQLPVETLLVQYQDPSAVSFVTNFTIIYVKMGYPRLPVEKQCELAPTLLTAMEGKPQPQQDSLMHLLIPTLFHMKYPAEPLKAAASPFNLAEKPKTVQLLLDFMLDVLLMPYGFVLNESQSRQNVPSAQGSSSSSVGGSGIPQPPPGMSFYAAKRVIGDSPWTPELLEQCKLGIVKFIEAEQVPELEAVIHLVVASSDTRHSVATAADLELKSKQSLIDWNNPAIINKMYKVYLGDIPLKTKEGSVVKPEMKRESVSTRVKLKIVPHLLRSRQAAEMFPANIQVVYDGLFGANTNAKLRSLSLQFVHHICIICPESKIKPLGPMLLNGLTKLINEYKEDSKLLSMAYSAVGKLSSRMPQLFTKDIALVQQFFEALCKEDADTRLAIQEALSMMVGAYSNLEGAQRTLMEALVASYLIKPEVQVRQVAVKFASTVFPPDHIPSRYLLLLAAGDPVWKFVRYITFKFLSASLFPKRKKECWTPSAPPAILPHAFRATHRMKTPAKYMTGTAALPFNPATFGEIVLYLRMCLAHSAGVVPTSQSLADMQGHAPAIGRYIRNLMSGNHLPFSSSSSSSKSAETNPVHIYIGLLQQLLAGVGGLPVMYCLLEVVSVYPEKLATRFVDKMDWIKNLMNTNKEEMRELAALFYSVVLSTMSGDELRASLEQLIKMTKDSHSPEVQHGSLLALGFTVGRYLAKGKMRTMELHDTEQPNASVMPEQEQLIKSTTETIGSFLDSTSPFLVVGACMALGEIGRNGPLPIPNEGTGFTKLQLVENLLARIPSSKETNKARERAIQTLGYFPVGDEDFPHQKLLLQGLMDSVEAKQIELQFTVGEAITSAAVGTSSVAARDAWTVTEEEYIPPSDLKVNDVVPWVLDLILNKHIISPNPHVRQAACIWLLSLVKKLSTHKAIKSHLKDIQSAFVSILSDSDELSQDVASKGLGLIYELGSEQDQQELVTTLVDTLMTGKRAKHEMTGETVVFQGGLSKTPDGQGLSTYKELCSLASDLNQPDLVYKFMNLANHHAMWNSRKGAAFGFNVIAAKAGEQLAPFLPQLLPRLYRYQFDPNLGIRQAMTSIWNALVTDKSMV</sequence>
<protein>
    <submittedName>
        <fullName evidence="4">ECM29 protein</fullName>
    </submittedName>
</protein>
<dbReference type="EMBL" id="VYZJ01001790">
    <property type="protein sequence ID" value="NWR24324.1"/>
    <property type="molecule type" value="Genomic_DNA"/>
</dbReference>
<evidence type="ECO:0000313" key="4">
    <source>
        <dbReference type="EMBL" id="NWR24324.1"/>
    </source>
</evidence>
<dbReference type="InterPro" id="IPR016024">
    <property type="entry name" value="ARM-type_fold"/>
</dbReference>
<proteinExistence type="predicted"/>
<feature type="non-terminal residue" evidence="4">
    <location>
        <position position="1"/>
    </location>
</feature>
<comment type="caution">
    <text evidence="4">The sequence shown here is derived from an EMBL/GenBank/DDBJ whole genome shotgun (WGS) entry which is preliminary data.</text>
</comment>
<gene>
    <name evidence="4" type="primary">Ecpas</name>
    <name evidence="4" type="ORF">EMBFUC_R08406</name>
</gene>
<evidence type="ECO:0000259" key="2">
    <source>
        <dbReference type="Pfam" id="PF13001"/>
    </source>
</evidence>
<organism evidence="4 5">
    <name type="scientific">Emberiza fucata</name>
    <dbReference type="NCBI Taxonomy" id="337179"/>
    <lineage>
        <taxon>Eukaryota</taxon>
        <taxon>Metazoa</taxon>
        <taxon>Chordata</taxon>
        <taxon>Craniata</taxon>
        <taxon>Vertebrata</taxon>
        <taxon>Euteleostomi</taxon>
        <taxon>Archelosauria</taxon>
        <taxon>Archosauria</taxon>
        <taxon>Dinosauria</taxon>
        <taxon>Saurischia</taxon>
        <taxon>Theropoda</taxon>
        <taxon>Coelurosauria</taxon>
        <taxon>Aves</taxon>
        <taxon>Neognathae</taxon>
        <taxon>Neoaves</taxon>
        <taxon>Telluraves</taxon>
        <taxon>Australaves</taxon>
        <taxon>Passeriformes</taxon>
        <taxon>Passeroidea</taxon>
        <taxon>Fringillidae</taxon>
        <taxon>Emberizinae</taxon>
        <taxon>Emberizini</taxon>
        <taxon>Emberiza</taxon>
    </lineage>
</organism>
<keyword evidence="5" id="KW-1185">Reference proteome</keyword>
<dbReference type="Pfam" id="PF13001">
    <property type="entry name" value="ECM29_N"/>
    <property type="match status" value="1"/>
</dbReference>
<accession>A0A7K4VP98</accession>
<keyword evidence="1" id="KW-0677">Repeat</keyword>
<dbReference type="GO" id="GO:0036503">
    <property type="term" value="P:ERAD pathway"/>
    <property type="evidence" value="ECO:0007669"/>
    <property type="project" value="TreeGrafter"/>
</dbReference>
<name>A0A7K4VP98_9EMBE</name>
<dbReference type="InterPro" id="IPR024372">
    <property type="entry name" value="Ecm29_N"/>
</dbReference>
<dbReference type="GO" id="GO:0043248">
    <property type="term" value="P:proteasome assembly"/>
    <property type="evidence" value="ECO:0007669"/>
    <property type="project" value="InterPro"/>
</dbReference>
<dbReference type="PANTHER" id="PTHR23346:SF19">
    <property type="entry name" value="PROTEASOME ADAPTER AND SCAFFOLD PROTEIN ECM29"/>
    <property type="match status" value="1"/>
</dbReference>
<feature type="domain" description="Proteasome component Ecm29 N-terminal" evidence="2">
    <location>
        <begin position="6"/>
        <end position="513"/>
    </location>
</feature>
<evidence type="ECO:0000256" key="1">
    <source>
        <dbReference type="ARBA" id="ARBA00022737"/>
    </source>
</evidence>
<dbReference type="Proteomes" id="UP000580681">
    <property type="component" value="Unassembled WGS sequence"/>
</dbReference>